<evidence type="ECO:0000313" key="4">
    <source>
        <dbReference type="EMBL" id="GAO28691.1"/>
    </source>
</evidence>
<organism evidence="4 5">
    <name type="scientific">Geofilum rubicundum JCM 15548</name>
    <dbReference type="NCBI Taxonomy" id="1236989"/>
    <lineage>
        <taxon>Bacteria</taxon>
        <taxon>Pseudomonadati</taxon>
        <taxon>Bacteroidota</taxon>
        <taxon>Bacteroidia</taxon>
        <taxon>Marinilabiliales</taxon>
        <taxon>Marinilabiliaceae</taxon>
        <taxon>Geofilum</taxon>
    </lineage>
</organism>
<dbReference type="AlphaFoldDB" id="A0A0E9LU80"/>
<evidence type="ECO:0000259" key="3">
    <source>
        <dbReference type="Pfam" id="PF08501"/>
    </source>
</evidence>
<dbReference type="InterPro" id="IPR013708">
    <property type="entry name" value="Shikimate_DH-bd_N"/>
</dbReference>
<dbReference type="InterPro" id="IPR046346">
    <property type="entry name" value="Aminoacid_DH-like_N_sf"/>
</dbReference>
<dbReference type="SUPFAM" id="SSF53223">
    <property type="entry name" value="Aminoacid dehydrogenase-like, N-terminal domain"/>
    <property type="match status" value="1"/>
</dbReference>
<comment type="caution">
    <text evidence="4">The sequence shown here is derived from an EMBL/GenBank/DDBJ whole genome shotgun (WGS) entry which is preliminary data.</text>
</comment>
<dbReference type="Pfam" id="PF08501">
    <property type="entry name" value="Shikimate_dh_N"/>
    <property type="match status" value="1"/>
</dbReference>
<keyword evidence="2" id="KW-0057">Aromatic amino acid biosynthesis</keyword>
<reference evidence="4 5" key="1">
    <citation type="journal article" date="2015" name="Microbes Environ.">
        <title>Distribution and evolution of nitrogen fixation genes in the phylum bacteroidetes.</title>
        <authorList>
            <person name="Inoue J."/>
            <person name="Oshima K."/>
            <person name="Suda W."/>
            <person name="Sakamoto M."/>
            <person name="Iino T."/>
            <person name="Noda S."/>
            <person name="Hongoh Y."/>
            <person name="Hattori M."/>
            <person name="Ohkuma M."/>
        </authorList>
    </citation>
    <scope>NUCLEOTIDE SEQUENCE [LARGE SCALE GENOMIC DNA]</scope>
    <source>
        <strain evidence="4">JCM 15548</strain>
    </source>
</reference>
<dbReference type="PANTHER" id="PTHR21089:SF1">
    <property type="entry name" value="BIFUNCTIONAL 3-DEHYDROQUINATE DEHYDRATASE_SHIKIMATE DEHYDROGENASE, CHLOROPLASTIC"/>
    <property type="match status" value="1"/>
</dbReference>
<dbReference type="GO" id="GO:0009423">
    <property type="term" value="P:chorismate biosynthetic process"/>
    <property type="evidence" value="ECO:0007669"/>
    <property type="project" value="TreeGrafter"/>
</dbReference>
<keyword evidence="2" id="KW-0028">Amino-acid biosynthesis</keyword>
<dbReference type="Gene3D" id="3.40.50.10860">
    <property type="entry name" value="Leucine Dehydrogenase, chain A, domain 1"/>
    <property type="match status" value="1"/>
</dbReference>
<evidence type="ECO:0000256" key="1">
    <source>
        <dbReference type="ARBA" id="ARBA00004871"/>
    </source>
</evidence>
<accession>A0A0E9LU80</accession>
<dbReference type="GO" id="GO:0050661">
    <property type="term" value="F:NADP binding"/>
    <property type="evidence" value="ECO:0007669"/>
    <property type="project" value="TreeGrafter"/>
</dbReference>
<dbReference type="GO" id="GO:0005829">
    <property type="term" value="C:cytosol"/>
    <property type="evidence" value="ECO:0007669"/>
    <property type="project" value="TreeGrafter"/>
</dbReference>
<protein>
    <submittedName>
        <fullName evidence="4">Shikimate 5-dehydrogenase I alpha</fullName>
    </submittedName>
</protein>
<dbReference type="STRING" id="1236989.JCM15548_1814"/>
<evidence type="ECO:0000256" key="2">
    <source>
        <dbReference type="ARBA" id="ARBA00023141"/>
    </source>
</evidence>
<dbReference type="EMBL" id="BAZW01000004">
    <property type="protein sequence ID" value="GAO28691.1"/>
    <property type="molecule type" value="Genomic_DNA"/>
</dbReference>
<dbReference type="GO" id="GO:0004764">
    <property type="term" value="F:shikimate 3-dehydrogenase (NADP+) activity"/>
    <property type="evidence" value="ECO:0007669"/>
    <property type="project" value="InterPro"/>
</dbReference>
<evidence type="ECO:0000313" key="5">
    <source>
        <dbReference type="Proteomes" id="UP000032900"/>
    </source>
</evidence>
<feature type="domain" description="Shikimate dehydrogenase substrate binding N-terminal" evidence="3">
    <location>
        <begin position="6"/>
        <end position="87"/>
    </location>
</feature>
<dbReference type="GO" id="GO:0019632">
    <property type="term" value="P:shikimate metabolic process"/>
    <property type="evidence" value="ECO:0007669"/>
    <property type="project" value="TreeGrafter"/>
</dbReference>
<dbReference type="Proteomes" id="UP000032900">
    <property type="component" value="Unassembled WGS sequence"/>
</dbReference>
<dbReference type="PANTHER" id="PTHR21089">
    <property type="entry name" value="SHIKIMATE DEHYDROGENASE"/>
    <property type="match status" value="1"/>
</dbReference>
<gene>
    <name evidence="4" type="ORF">JCM15548_1814</name>
</gene>
<name>A0A0E9LU80_9BACT</name>
<dbReference type="GO" id="GO:0009073">
    <property type="term" value="P:aromatic amino acid family biosynthetic process"/>
    <property type="evidence" value="ECO:0007669"/>
    <property type="project" value="UniProtKB-KW"/>
</dbReference>
<keyword evidence="5" id="KW-1185">Reference proteome</keyword>
<dbReference type="RefSeq" id="WP_227625397.1">
    <property type="nucleotide sequence ID" value="NZ_BAZW01000004.1"/>
</dbReference>
<dbReference type="InterPro" id="IPR022893">
    <property type="entry name" value="Shikimate_DH_fam"/>
</dbReference>
<sequence length="123" mass="13943">MRTFGLIGYPLSHSFSQGYFSDKFKKESIEARYLNFPIASINDFRGLLDQHPYLAGLNVTIPYKEQVIPFLDELDDEAAQIGAVNVIKIAWKNKKPILKGYNSDVDGFLNSLKPLLQPWHGKA</sequence>
<comment type="pathway">
    <text evidence="1">Metabolic intermediate biosynthesis; chorismate biosynthesis; chorismate from D-erythrose 4-phosphate and phosphoenolpyruvate: step 4/7.</text>
</comment>
<proteinExistence type="predicted"/>